<proteinExistence type="inferred from homology"/>
<evidence type="ECO:0000313" key="6">
    <source>
        <dbReference type="EMBL" id="KAL3676403.1"/>
    </source>
</evidence>
<sequence length="360" mass="39993">MSCLEIQADVKRFVPVSVKQLAEEGAPLPEKFLKKGSECPTTAHTDFCKEIPVISFEGLDTASGRQRILSEVGRACAEWGIFQIVDHGVPENLMKRMMDNGLAFFNLPLEEKIKYASPPGSFPVGYLSASGIHRNDNDTLGWREVMAQVSLPKDIREIHYSSWPQNPADYKKTLVEYSDTIDQLVTCMLGLISESLGLPSDYIKNVSGGEKMGQKIAFNYYPHCPQSDLALGLKSHTDHGTITVIQQDQVGGLQVYKEDRDKWGTVEPIPGALVINLGDQIQILSNGRYCSVEHQAVVNSSQSRVSIATFAKPELMSRMGPAPELLSETSPARYRNITFKDYLPICFAMKTKKNYDALII</sequence>
<comment type="caution">
    <text evidence="6">The sequence shown here is derived from an EMBL/GenBank/DDBJ whole genome shotgun (WGS) entry which is preliminary data.</text>
</comment>
<dbReference type="InterPro" id="IPR044861">
    <property type="entry name" value="IPNS-like_FE2OG_OXY"/>
</dbReference>
<gene>
    <name evidence="6" type="ORF">R1sor_026351</name>
</gene>
<dbReference type="InterPro" id="IPR026992">
    <property type="entry name" value="DIOX_N"/>
</dbReference>
<dbReference type="PANTHER" id="PTHR47991">
    <property type="entry name" value="OXOGLUTARATE/IRON-DEPENDENT DIOXYGENASE"/>
    <property type="match status" value="1"/>
</dbReference>
<keyword evidence="3 4" id="KW-0408">Iron</keyword>
<feature type="domain" description="Fe2OG dioxygenase" evidence="5">
    <location>
        <begin position="208"/>
        <end position="313"/>
    </location>
</feature>
<evidence type="ECO:0000256" key="3">
    <source>
        <dbReference type="ARBA" id="ARBA00023004"/>
    </source>
</evidence>
<dbReference type="GO" id="GO:0046872">
    <property type="term" value="F:metal ion binding"/>
    <property type="evidence" value="ECO:0007669"/>
    <property type="project" value="UniProtKB-KW"/>
</dbReference>
<evidence type="ECO:0000256" key="1">
    <source>
        <dbReference type="ARBA" id="ARBA00008056"/>
    </source>
</evidence>
<dbReference type="InterPro" id="IPR005123">
    <property type="entry name" value="Oxoglu/Fe-dep_dioxygenase_dom"/>
</dbReference>
<reference evidence="6 7" key="1">
    <citation type="submission" date="2024-09" db="EMBL/GenBank/DDBJ databases">
        <title>Chromosome-scale assembly of Riccia sorocarpa.</title>
        <authorList>
            <person name="Paukszto L."/>
        </authorList>
    </citation>
    <scope>NUCLEOTIDE SEQUENCE [LARGE SCALE GENOMIC DNA]</scope>
    <source>
        <strain evidence="6">LP-2024</strain>
        <tissue evidence="6">Aerial parts of the thallus</tissue>
    </source>
</reference>
<dbReference type="Pfam" id="PF14226">
    <property type="entry name" value="DIOX_N"/>
    <property type="match status" value="1"/>
</dbReference>
<evidence type="ECO:0000313" key="7">
    <source>
        <dbReference type="Proteomes" id="UP001633002"/>
    </source>
</evidence>
<dbReference type="Pfam" id="PF03171">
    <property type="entry name" value="2OG-FeII_Oxy"/>
    <property type="match status" value="1"/>
</dbReference>
<dbReference type="Gene3D" id="2.60.120.330">
    <property type="entry name" value="B-lactam Antibiotic, Isopenicillin N Synthase, Chain"/>
    <property type="match status" value="1"/>
</dbReference>
<organism evidence="6 7">
    <name type="scientific">Riccia sorocarpa</name>
    <dbReference type="NCBI Taxonomy" id="122646"/>
    <lineage>
        <taxon>Eukaryota</taxon>
        <taxon>Viridiplantae</taxon>
        <taxon>Streptophyta</taxon>
        <taxon>Embryophyta</taxon>
        <taxon>Marchantiophyta</taxon>
        <taxon>Marchantiopsida</taxon>
        <taxon>Marchantiidae</taxon>
        <taxon>Marchantiales</taxon>
        <taxon>Ricciaceae</taxon>
        <taxon>Riccia</taxon>
    </lineage>
</organism>
<keyword evidence="2 4" id="KW-0479">Metal-binding</keyword>
<accession>A0ABD3GBS2</accession>
<dbReference type="Proteomes" id="UP001633002">
    <property type="component" value="Unassembled WGS sequence"/>
</dbReference>
<comment type="similarity">
    <text evidence="1 4">Belongs to the iron/ascorbate-dependent oxidoreductase family.</text>
</comment>
<dbReference type="EMBL" id="JBJQOH010000008">
    <property type="protein sequence ID" value="KAL3676403.1"/>
    <property type="molecule type" value="Genomic_DNA"/>
</dbReference>
<keyword evidence="4" id="KW-0560">Oxidoreductase</keyword>
<dbReference type="PROSITE" id="PS51471">
    <property type="entry name" value="FE2OG_OXY"/>
    <property type="match status" value="1"/>
</dbReference>
<evidence type="ECO:0000259" key="5">
    <source>
        <dbReference type="PROSITE" id="PS51471"/>
    </source>
</evidence>
<dbReference type="AlphaFoldDB" id="A0ABD3GBS2"/>
<dbReference type="InterPro" id="IPR050295">
    <property type="entry name" value="Plant_2OG-oxidoreductases"/>
</dbReference>
<name>A0ABD3GBS2_9MARC</name>
<protein>
    <recommendedName>
        <fullName evidence="5">Fe2OG dioxygenase domain-containing protein</fullName>
    </recommendedName>
</protein>
<keyword evidence="7" id="KW-1185">Reference proteome</keyword>
<dbReference type="SUPFAM" id="SSF51197">
    <property type="entry name" value="Clavaminate synthase-like"/>
    <property type="match status" value="1"/>
</dbReference>
<evidence type="ECO:0000256" key="4">
    <source>
        <dbReference type="RuleBase" id="RU003682"/>
    </source>
</evidence>
<dbReference type="GO" id="GO:0016491">
    <property type="term" value="F:oxidoreductase activity"/>
    <property type="evidence" value="ECO:0007669"/>
    <property type="project" value="UniProtKB-KW"/>
</dbReference>
<evidence type="ECO:0000256" key="2">
    <source>
        <dbReference type="ARBA" id="ARBA00022723"/>
    </source>
</evidence>
<dbReference type="InterPro" id="IPR027443">
    <property type="entry name" value="IPNS-like_sf"/>
</dbReference>